<dbReference type="InterPro" id="IPR043128">
    <property type="entry name" value="Rev_trsase/Diguanyl_cyclase"/>
</dbReference>
<dbReference type="InterPro" id="IPR053134">
    <property type="entry name" value="RNA-dir_DNA_polymerase"/>
</dbReference>
<dbReference type="PANTHER" id="PTHR24559:SF444">
    <property type="entry name" value="REVERSE TRANSCRIPTASE DOMAIN-CONTAINING PROTEIN"/>
    <property type="match status" value="1"/>
</dbReference>
<dbReference type="EMBL" id="AP019304">
    <property type="protein sequence ID" value="BBH09156.1"/>
    <property type="molecule type" value="Genomic_DNA"/>
</dbReference>
<proteinExistence type="predicted"/>
<gene>
    <name evidence="1" type="ORF">Prudu_021578</name>
</gene>
<organism evidence="1">
    <name type="scientific">Prunus dulcis</name>
    <name type="common">Almond</name>
    <name type="synonym">Amygdalus dulcis</name>
    <dbReference type="NCBI Taxonomy" id="3755"/>
    <lineage>
        <taxon>Eukaryota</taxon>
        <taxon>Viridiplantae</taxon>
        <taxon>Streptophyta</taxon>
        <taxon>Embryophyta</taxon>
        <taxon>Tracheophyta</taxon>
        <taxon>Spermatophyta</taxon>
        <taxon>Magnoliopsida</taxon>
        <taxon>eudicotyledons</taxon>
        <taxon>Gunneridae</taxon>
        <taxon>Pentapetalae</taxon>
        <taxon>rosids</taxon>
        <taxon>fabids</taxon>
        <taxon>Rosales</taxon>
        <taxon>Rosaceae</taxon>
        <taxon>Amygdaloideae</taxon>
        <taxon>Amygdaleae</taxon>
        <taxon>Prunus</taxon>
    </lineage>
</organism>
<sequence length="251" mass="29284">MFLEFSNVFPEDLHGLPQEREVEFAIEIYLGTTPISIPPHHMALAELKELKMQLQELQAKGYIHPSTSPWGVLALFVKKKKKFNSSNVYRLRQLNRVTIKNKYPLPRIDDLIDQLRIKAEDIPKIAFRTRYGHYEFLVMPYGLTNAPATFMDMMNRIFPPYLDQFVIVEHEEHLRIILQTLRENQLYAKLSISVDSSKVEAVLNWSQPKNISEICSFLGLAGYYRECEKSFQQLKTRLTTAPVLIILERDI</sequence>
<dbReference type="CDD" id="cd01647">
    <property type="entry name" value="RT_LTR"/>
    <property type="match status" value="1"/>
</dbReference>
<dbReference type="Gene3D" id="3.30.70.270">
    <property type="match status" value="3"/>
</dbReference>
<accession>A0A4Y1RZB3</accession>
<reference evidence="1" key="1">
    <citation type="journal article" date="2019" name="Science">
        <title>Mutation of a bHLH transcription factor allowed almond domestication.</title>
        <authorList>
            <person name="Sanchez-Perez R."/>
            <person name="Pavan S."/>
            <person name="Mazzeo R."/>
            <person name="Moldovan C."/>
            <person name="Aiese Cigliano R."/>
            <person name="Del Cueto J."/>
            <person name="Ricciardi F."/>
            <person name="Lotti C."/>
            <person name="Ricciardi L."/>
            <person name="Dicenta F."/>
            <person name="Lopez-Marques R.L."/>
            <person name="Lindberg Moller B."/>
        </authorList>
    </citation>
    <scope>NUCLEOTIDE SEQUENCE</scope>
</reference>
<name>A0A4Y1RZB3_PRUDU</name>
<evidence type="ECO:0000313" key="1">
    <source>
        <dbReference type="EMBL" id="BBH09156.1"/>
    </source>
</evidence>
<dbReference type="AlphaFoldDB" id="A0A4Y1RZB3"/>
<protein>
    <submittedName>
        <fullName evidence="1">Transposable element protein</fullName>
    </submittedName>
</protein>
<dbReference type="InterPro" id="IPR043502">
    <property type="entry name" value="DNA/RNA_pol_sf"/>
</dbReference>
<dbReference type="PANTHER" id="PTHR24559">
    <property type="entry name" value="TRANSPOSON TY3-I GAG-POL POLYPROTEIN"/>
    <property type="match status" value="1"/>
</dbReference>
<dbReference type="Gene3D" id="3.10.10.10">
    <property type="entry name" value="HIV Type 1 Reverse Transcriptase, subunit A, domain 1"/>
    <property type="match status" value="2"/>
</dbReference>
<dbReference type="SUPFAM" id="SSF56672">
    <property type="entry name" value="DNA/RNA polymerases"/>
    <property type="match status" value="1"/>
</dbReference>
<feature type="non-terminal residue" evidence="1">
    <location>
        <position position="251"/>
    </location>
</feature>